<protein>
    <recommendedName>
        <fullName evidence="3">DUF3560 domain-containing protein</fullName>
    </recommendedName>
</protein>
<evidence type="ECO:0008006" key="3">
    <source>
        <dbReference type="Google" id="ProtNLM"/>
    </source>
</evidence>
<dbReference type="EMBL" id="JARXVC010000023">
    <property type="protein sequence ID" value="MDH6284503.1"/>
    <property type="molecule type" value="Genomic_DNA"/>
</dbReference>
<name>A0ABT6MJK8_9NOCA</name>
<evidence type="ECO:0000313" key="1">
    <source>
        <dbReference type="EMBL" id="MDH6284503.1"/>
    </source>
</evidence>
<organism evidence="1 2">
    <name type="scientific">Prescottella agglutinans</name>
    <dbReference type="NCBI Taxonomy" id="1644129"/>
    <lineage>
        <taxon>Bacteria</taxon>
        <taxon>Bacillati</taxon>
        <taxon>Actinomycetota</taxon>
        <taxon>Actinomycetes</taxon>
        <taxon>Mycobacteriales</taxon>
        <taxon>Nocardiaceae</taxon>
        <taxon>Prescottella</taxon>
    </lineage>
</organism>
<gene>
    <name evidence="1" type="ORF">M2280_005763</name>
</gene>
<comment type="caution">
    <text evidence="1">The sequence shown here is derived from an EMBL/GenBank/DDBJ whole genome shotgun (WGS) entry which is preliminary data.</text>
</comment>
<proteinExistence type="predicted"/>
<dbReference type="Proteomes" id="UP001160334">
    <property type="component" value="Unassembled WGS sequence"/>
</dbReference>
<dbReference type="InterPro" id="IPR021944">
    <property type="entry name" value="DUF3560"/>
</dbReference>
<keyword evidence="2" id="KW-1185">Reference proteome</keyword>
<dbReference type="RefSeq" id="WP_280763721.1">
    <property type="nucleotide sequence ID" value="NZ_JARXVC010000023.1"/>
</dbReference>
<accession>A0ABT6MJK8</accession>
<sequence length="349" mass="38116">MSALTITHTHADGTLIDGTSRGDGSAEVLKAQRWRWSRNLGSWYVPQSRDRRAKLAQINATVAALRAAGFTVEVEVDDTYRATAEVEADKIARQADRVDALDAKADRKAGAAESAWDAERAATAALPEGGEPIKVGHHSEGRHRRAIEKSWNALGKAVLSEREAAAARGRADAAAKTTDRRYAPVTVARRIDKLAAELRGLERTRDGYSRTLHTNSQTGEKYVEDHAPAGGAYREQVLREIAHTADELAYWQGVREQQIAEGKVTPYSRDVLAKGDHVLYVGQWNEVVKVNAKSVTIRSIIGGSWTDRIAYAEIRGLRDADCTPVRIVDGQRVTEPETAAEATTETDAA</sequence>
<evidence type="ECO:0000313" key="2">
    <source>
        <dbReference type="Proteomes" id="UP001160334"/>
    </source>
</evidence>
<dbReference type="Pfam" id="PF12083">
    <property type="entry name" value="DUF3560"/>
    <property type="match status" value="1"/>
</dbReference>
<reference evidence="1 2" key="1">
    <citation type="submission" date="2023-04" db="EMBL/GenBank/DDBJ databases">
        <title>Forest soil microbial communities from Buena Vista Peninsula, Colon Province, Panama.</title>
        <authorList>
            <person name="Bouskill N."/>
        </authorList>
    </citation>
    <scope>NUCLEOTIDE SEQUENCE [LARGE SCALE GENOMIC DNA]</scope>
    <source>
        <strain evidence="1 2">CFH S0262</strain>
    </source>
</reference>